<gene>
    <name evidence="2" type="ORF">K450DRAFT_254335</name>
</gene>
<reference evidence="2" key="2">
    <citation type="journal article" date="2022" name="Proc. Natl. Acad. Sci. U.S.A.">
        <title>Diploid-dominant life cycles characterize the early evolution of Fungi.</title>
        <authorList>
            <person name="Amses K.R."/>
            <person name="Simmons D.R."/>
            <person name="Longcore J.E."/>
            <person name="Mondo S.J."/>
            <person name="Seto K."/>
            <person name="Jeronimo G.H."/>
            <person name="Bonds A.E."/>
            <person name="Quandt C.A."/>
            <person name="Davis W.J."/>
            <person name="Chang Y."/>
            <person name="Federici B.A."/>
            <person name="Kuo A."/>
            <person name="LaButti K."/>
            <person name="Pangilinan J."/>
            <person name="Andreopoulos W."/>
            <person name="Tritt A."/>
            <person name="Riley R."/>
            <person name="Hundley H."/>
            <person name="Johnson J."/>
            <person name="Lipzen A."/>
            <person name="Barry K."/>
            <person name="Lang B.F."/>
            <person name="Cuomo C.A."/>
            <person name="Buchler N.E."/>
            <person name="Grigoriev I.V."/>
            <person name="Spatafora J.W."/>
            <person name="Stajich J.E."/>
            <person name="James T.Y."/>
        </authorList>
    </citation>
    <scope>NUCLEOTIDE SEQUENCE</scope>
    <source>
        <strain evidence="2">AG</strain>
    </source>
</reference>
<evidence type="ECO:0000313" key="2">
    <source>
        <dbReference type="EMBL" id="KAI8576943.1"/>
    </source>
</evidence>
<accession>A0AAD5E3N2</accession>
<evidence type="ECO:0000313" key="3">
    <source>
        <dbReference type="Proteomes" id="UP001206595"/>
    </source>
</evidence>
<dbReference type="Proteomes" id="UP001206595">
    <property type="component" value="Unassembled WGS sequence"/>
</dbReference>
<dbReference type="InterPro" id="IPR021717">
    <property type="entry name" value="Nucleoporin_Nup160"/>
</dbReference>
<sequence length="147" mass="17700">MPQDQNYKYYDFCLVKILDYAGTDLPWWMVQRYEKYDAEALIRSYLRYGDCERATTLMIRRINKQNDHIQVSPATSSRWMPYTLIDSILKDLQTDIQNVTDDAKRRRMQRLQVQLEGALNTYFETIRRETHMLVNKPSVERAKRLRV</sequence>
<dbReference type="PANTHER" id="PTHR21286">
    <property type="entry name" value="NUCLEAR PORE COMPLEX PROTEIN NUP160"/>
    <property type="match status" value="1"/>
</dbReference>
<reference evidence="2" key="1">
    <citation type="submission" date="2021-06" db="EMBL/GenBank/DDBJ databases">
        <authorList>
            <consortium name="DOE Joint Genome Institute"/>
            <person name="Mondo S.J."/>
            <person name="Amses K.R."/>
            <person name="Simmons D.R."/>
            <person name="Longcore J.E."/>
            <person name="Seto K."/>
            <person name="Alves G.H."/>
            <person name="Bonds A.E."/>
            <person name="Quandt C.A."/>
            <person name="Davis W.J."/>
            <person name="Chang Y."/>
            <person name="Letcher P.M."/>
            <person name="Powell M.J."/>
            <person name="Kuo A."/>
            <person name="Labutti K."/>
            <person name="Pangilinan J."/>
            <person name="Andreopoulos W."/>
            <person name="Tritt A."/>
            <person name="Riley R."/>
            <person name="Hundley H."/>
            <person name="Johnson J."/>
            <person name="Lipzen A."/>
            <person name="Barry K."/>
            <person name="Berbee M.L."/>
            <person name="Buchler N.E."/>
            <person name="Grigoriev I.V."/>
            <person name="Spatafora J.W."/>
            <person name="Stajich J.E."/>
            <person name="James T.Y."/>
        </authorList>
    </citation>
    <scope>NUCLEOTIDE SEQUENCE</scope>
    <source>
        <strain evidence="2">AG</strain>
    </source>
</reference>
<dbReference type="Pfam" id="PF23347">
    <property type="entry name" value="TPR_Nup160_C"/>
    <property type="match status" value="1"/>
</dbReference>
<dbReference type="AlphaFoldDB" id="A0AAD5E3N2"/>
<name>A0AAD5E3N2_UMBRA</name>
<proteinExistence type="predicted"/>
<dbReference type="EMBL" id="MU620947">
    <property type="protein sequence ID" value="KAI8576943.1"/>
    <property type="molecule type" value="Genomic_DNA"/>
</dbReference>
<comment type="caution">
    <text evidence="2">The sequence shown here is derived from an EMBL/GenBank/DDBJ whole genome shotgun (WGS) entry which is preliminary data.</text>
</comment>
<dbReference type="PANTHER" id="PTHR21286:SF0">
    <property type="entry name" value="NUCLEAR PORE COMPLEX PROTEIN NUP160"/>
    <property type="match status" value="1"/>
</dbReference>
<feature type="domain" description="NUP160 C-terminal TPR" evidence="1">
    <location>
        <begin position="5"/>
        <end position="134"/>
    </location>
</feature>
<organism evidence="2 3">
    <name type="scientific">Umbelopsis ramanniana AG</name>
    <dbReference type="NCBI Taxonomy" id="1314678"/>
    <lineage>
        <taxon>Eukaryota</taxon>
        <taxon>Fungi</taxon>
        <taxon>Fungi incertae sedis</taxon>
        <taxon>Mucoromycota</taxon>
        <taxon>Mucoromycotina</taxon>
        <taxon>Umbelopsidomycetes</taxon>
        <taxon>Umbelopsidales</taxon>
        <taxon>Umbelopsidaceae</taxon>
        <taxon>Umbelopsis</taxon>
    </lineage>
</organism>
<keyword evidence="3" id="KW-1185">Reference proteome</keyword>
<dbReference type="GO" id="GO:0017056">
    <property type="term" value="F:structural constituent of nuclear pore"/>
    <property type="evidence" value="ECO:0007669"/>
    <property type="project" value="TreeGrafter"/>
</dbReference>
<dbReference type="RefSeq" id="XP_051441947.1">
    <property type="nucleotide sequence ID" value="XM_051591189.1"/>
</dbReference>
<protein>
    <recommendedName>
        <fullName evidence="1">NUP160 C-terminal TPR domain-containing protein</fullName>
    </recommendedName>
</protein>
<dbReference type="InterPro" id="IPR056536">
    <property type="entry name" value="TPR_NUP160_C"/>
</dbReference>
<dbReference type="GeneID" id="75916532"/>
<evidence type="ECO:0000259" key="1">
    <source>
        <dbReference type="Pfam" id="PF23347"/>
    </source>
</evidence>
<dbReference type="GO" id="GO:0005643">
    <property type="term" value="C:nuclear pore"/>
    <property type="evidence" value="ECO:0007669"/>
    <property type="project" value="TreeGrafter"/>
</dbReference>